<evidence type="ECO:0000259" key="8">
    <source>
        <dbReference type="Pfam" id="PF00293"/>
    </source>
</evidence>
<evidence type="ECO:0000313" key="10">
    <source>
        <dbReference type="Proteomes" id="UP000727907"/>
    </source>
</evidence>
<proteinExistence type="inferred from homology"/>
<evidence type="ECO:0000256" key="3">
    <source>
        <dbReference type="ARBA" id="ARBA00007275"/>
    </source>
</evidence>
<sequence length="198" mass="22496">MADERTTVPPWKVLDSKYSYRDRWLTLRSDTVELPNGRVLAPFHVIEQPDWSTAIALTHDGNVVLVEEYRHGAAQTVVELPSGIIEGPGTPVEHMKRELLEETGFASDEWHPLGSFFANAPRLNNRVHCFVALDARKVAEPKLDDSEVIVTHEVPFARFLEELRDGSRTFHGFQVGTMWLLHTFARRTKDKRLAALLA</sequence>
<dbReference type="RefSeq" id="WP_216964624.1">
    <property type="nucleotide sequence ID" value="NZ_JAHOPB010000002.1"/>
</dbReference>
<evidence type="ECO:0000313" key="9">
    <source>
        <dbReference type="EMBL" id="MBU8876104.1"/>
    </source>
</evidence>
<accession>A0ABS6INC8</accession>
<dbReference type="InterPro" id="IPR000086">
    <property type="entry name" value="NUDIX_hydrolase_dom"/>
</dbReference>
<evidence type="ECO:0000256" key="6">
    <source>
        <dbReference type="ARBA" id="ARBA00032162"/>
    </source>
</evidence>
<gene>
    <name evidence="9" type="ORF">KQ910_20190</name>
</gene>
<keyword evidence="5 9" id="KW-0378">Hydrolase</keyword>
<dbReference type="CDD" id="cd03424">
    <property type="entry name" value="NUDIX_ADPRase_Nudt5_UGPPase_Nudt14"/>
    <property type="match status" value="1"/>
</dbReference>
<keyword evidence="10" id="KW-1185">Reference proteome</keyword>
<evidence type="ECO:0000256" key="4">
    <source>
        <dbReference type="ARBA" id="ARBA00016377"/>
    </source>
</evidence>
<dbReference type="GO" id="GO:0016787">
    <property type="term" value="F:hydrolase activity"/>
    <property type="evidence" value="ECO:0007669"/>
    <property type="project" value="UniProtKB-KW"/>
</dbReference>
<dbReference type="EMBL" id="JAHOPB010000002">
    <property type="protein sequence ID" value="MBU8876104.1"/>
    <property type="molecule type" value="Genomic_DNA"/>
</dbReference>
<comment type="caution">
    <text evidence="9">The sequence shown here is derived from an EMBL/GenBank/DDBJ whole genome shotgun (WGS) entry which is preliminary data.</text>
</comment>
<organism evidence="9 10">
    <name type="scientific">Reyranella humidisoli</name>
    <dbReference type="NCBI Taxonomy" id="2849149"/>
    <lineage>
        <taxon>Bacteria</taxon>
        <taxon>Pseudomonadati</taxon>
        <taxon>Pseudomonadota</taxon>
        <taxon>Alphaproteobacteria</taxon>
        <taxon>Hyphomicrobiales</taxon>
        <taxon>Reyranellaceae</taxon>
        <taxon>Reyranella</taxon>
    </lineage>
</organism>
<dbReference type="Proteomes" id="UP000727907">
    <property type="component" value="Unassembled WGS sequence"/>
</dbReference>
<evidence type="ECO:0000256" key="2">
    <source>
        <dbReference type="ARBA" id="ARBA00001946"/>
    </source>
</evidence>
<feature type="domain" description="Nudix hydrolase" evidence="8">
    <location>
        <begin position="55"/>
        <end position="164"/>
    </location>
</feature>
<name>A0ABS6INC8_9HYPH</name>
<evidence type="ECO:0000256" key="7">
    <source>
        <dbReference type="ARBA" id="ARBA00032272"/>
    </source>
</evidence>
<protein>
    <recommendedName>
        <fullName evidence="4">GDP-mannose pyrophosphatase</fullName>
    </recommendedName>
    <alternativeName>
        <fullName evidence="6">GDP-mannose hydrolase</fullName>
    </alternativeName>
    <alternativeName>
        <fullName evidence="7">GDPMK</fullName>
    </alternativeName>
</protein>
<comment type="catalytic activity">
    <reaction evidence="1">
        <text>GDP-alpha-D-mannose + H2O = alpha-D-mannose 1-phosphate + GMP + 2 H(+)</text>
        <dbReference type="Rhea" id="RHEA:27978"/>
        <dbReference type="ChEBI" id="CHEBI:15377"/>
        <dbReference type="ChEBI" id="CHEBI:15378"/>
        <dbReference type="ChEBI" id="CHEBI:57527"/>
        <dbReference type="ChEBI" id="CHEBI:58115"/>
        <dbReference type="ChEBI" id="CHEBI:58409"/>
    </reaction>
</comment>
<evidence type="ECO:0000256" key="5">
    <source>
        <dbReference type="ARBA" id="ARBA00022801"/>
    </source>
</evidence>
<evidence type="ECO:0000256" key="1">
    <source>
        <dbReference type="ARBA" id="ARBA00000847"/>
    </source>
</evidence>
<dbReference type="Pfam" id="PF00293">
    <property type="entry name" value="NUDIX"/>
    <property type="match status" value="1"/>
</dbReference>
<comment type="cofactor">
    <cofactor evidence="2">
        <name>Mg(2+)</name>
        <dbReference type="ChEBI" id="CHEBI:18420"/>
    </cofactor>
</comment>
<dbReference type="PANTHER" id="PTHR11839">
    <property type="entry name" value="UDP/ADP-SUGAR PYROPHOSPHATASE"/>
    <property type="match status" value="1"/>
</dbReference>
<dbReference type="PANTHER" id="PTHR11839:SF18">
    <property type="entry name" value="NUDIX HYDROLASE DOMAIN-CONTAINING PROTEIN"/>
    <property type="match status" value="1"/>
</dbReference>
<comment type="similarity">
    <text evidence="3">Belongs to the Nudix hydrolase family. NudK subfamily.</text>
</comment>
<reference evidence="9 10" key="1">
    <citation type="submission" date="2021-06" db="EMBL/GenBank/DDBJ databases">
        <authorList>
            <person name="Lee D.H."/>
        </authorList>
    </citation>
    <scope>NUCLEOTIDE SEQUENCE [LARGE SCALE GENOMIC DNA]</scope>
    <source>
        <strain evidence="9 10">MMS21-HV4-11</strain>
    </source>
</reference>